<evidence type="ECO:0000256" key="1">
    <source>
        <dbReference type="SAM" id="Phobius"/>
    </source>
</evidence>
<proteinExistence type="predicted"/>
<reference evidence="2 3" key="2">
    <citation type="journal article" date="2015" name="Stand. Genomic Sci.">
        <title>High quality draft genomic sequence of Arenimonas donghaensis DSM 18148(T).</title>
        <authorList>
            <person name="Chen F."/>
            <person name="Wang H."/>
            <person name="Cao Y."/>
            <person name="Li X."/>
            <person name="Wang G."/>
        </authorList>
    </citation>
    <scope>NUCLEOTIDE SEQUENCE [LARGE SCALE GENOMIC DNA]</scope>
    <source>
        <strain evidence="2 3">HO3-R19</strain>
    </source>
</reference>
<dbReference type="Proteomes" id="UP000029085">
    <property type="component" value="Unassembled WGS sequence"/>
</dbReference>
<evidence type="ECO:0000313" key="2">
    <source>
        <dbReference type="EMBL" id="KFL36350.1"/>
    </source>
</evidence>
<protein>
    <submittedName>
        <fullName evidence="2">Uncharacterized protein</fullName>
    </submittedName>
</protein>
<dbReference type="STRING" id="1121014.N788_13475"/>
<organism evidence="2 3">
    <name type="scientific">Arenimonas donghaensis DSM 18148 = HO3-R19</name>
    <dbReference type="NCBI Taxonomy" id="1121014"/>
    <lineage>
        <taxon>Bacteria</taxon>
        <taxon>Pseudomonadati</taxon>
        <taxon>Pseudomonadota</taxon>
        <taxon>Gammaproteobacteria</taxon>
        <taxon>Lysobacterales</taxon>
        <taxon>Lysobacteraceae</taxon>
        <taxon>Arenimonas</taxon>
    </lineage>
</organism>
<comment type="caution">
    <text evidence="2">The sequence shown here is derived from an EMBL/GenBank/DDBJ whole genome shotgun (WGS) entry which is preliminary data.</text>
</comment>
<keyword evidence="1" id="KW-1133">Transmembrane helix</keyword>
<keyword evidence="1" id="KW-0472">Membrane</keyword>
<feature type="transmembrane region" description="Helical" evidence="1">
    <location>
        <begin position="76"/>
        <end position="96"/>
    </location>
</feature>
<dbReference type="EMBL" id="AVCJ01000020">
    <property type="protein sequence ID" value="KFL36350.1"/>
    <property type="molecule type" value="Genomic_DNA"/>
</dbReference>
<name>A0A087MHJ7_9GAMM</name>
<reference evidence="3" key="1">
    <citation type="submission" date="2013-08" db="EMBL/GenBank/DDBJ databases">
        <title>Genome sequencing of Arenimonas donghaensis.</title>
        <authorList>
            <person name="Chen F."/>
            <person name="Wang G."/>
        </authorList>
    </citation>
    <scope>NUCLEOTIDE SEQUENCE [LARGE SCALE GENOMIC DNA]</scope>
    <source>
        <strain evidence="3">HO3-R19</strain>
    </source>
</reference>
<feature type="transmembrane region" description="Helical" evidence="1">
    <location>
        <begin position="12"/>
        <end position="37"/>
    </location>
</feature>
<gene>
    <name evidence="2" type="ORF">N788_13475</name>
</gene>
<keyword evidence="3" id="KW-1185">Reference proteome</keyword>
<sequence length="98" mass="10624">MQHTETPPNESALPGYLLALLAACISFVVGVLFSMFLPPDQSSWMGLALVPLWLFLELLLEALVHVFSLRGRPSRLAVAAMVLTGFWGGALVYPIAVL</sequence>
<accession>A0A087MHJ7</accession>
<feature type="transmembrane region" description="Helical" evidence="1">
    <location>
        <begin position="43"/>
        <end position="64"/>
    </location>
</feature>
<dbReference type="AlphaFoldDB" id="A0A087MHJ7"/>
<evidence type="ECO:0000313" key="3">
    <source>
        <dbReference type="Proteomes" id="UP000029085"/>
    </source>
</evidence>
<keyword evidence="1" id="KW-0812">Transmembrane</keyword>
<dbReference type="RefSeq" id="WP_034223988.1">
    <property type="nucleotide sequence ID" value="NZ_AVCJ01000020.1"/>
</dbReference>